<dbReference type="PANTHER" id="PTHR47401:SF1">
    <property type="entry name" value="INTERLEUKIN-4"/>
    <property type="match status" value="1"/>
</dbReference>
<dbReference type="GO" id="GO:0005576">
    <property type="term" value="C:extracellular region"/>
    <property type="evidence" value="ECO:0007669"/>
    <property type="project" value="InterPro"/>
</dbReference>
<keyword evidence="2" id="KW-1185">Reference proteome</keyword>
<evidence type="ECO:0000313" key="2">
    <source>
        <dbReference type="Proteomes" id="UP000694408"/>
    </source>
</evidence>
<dbReference type="GO" id="GO:0005136">
    <property type="term" value="F:interleukin-4 receptor binding"/>
    <property type="evidence" value="ECO:0007669"/>
    <property type="project" value="InterPro"/>
</dbReference>
<dbReference type="Ensembl" id="ENSJHYT00000013726.1">
    <property type="protein sequence ID" value="ENSJHYP00000011341.1"/>
    <property type="gene ID" value="ENSJHYG00000008870.1"/>
</dbReference>
<dbReference type="GO" id="GO:0008083">
    <property type="term" value="F:growth factor activity"/>
    <property type="evidence" value="ECO:0007669"/>
    <property type="project" value="InterPro"/>
</dbReference>
<dbReference type="Pfam" id="PF00727">
    <property type="entry name" value="IL4"/>
    <property type="match status" value="1"/>
</dbReference>
<protein>
    <recommendedName>
        <fullName evidence="3">Interleukin-4</fullName>
    </recommendedName>
</protein>
<dbReference type="OMA" id="MNVINIF"/>
<dbReference type="SUPFAM" id="SSF47266">
    <property type="entry name" value="4-helical cytokines"/>
    <property type="match status" value="1"/>
</dbReference>
<dbReference type="GO" id="GO:0006955">
    <property type="term" value="P:immune response"/>
    <property type="evidence" value="ECO:0007669"/>
    <property type="project" value="InterPro"/>
</dbReference>
<name>A0A8C5J1A2_JUNHY</name>
<dbReference type="PRINTS" id="PR00431">
    <property type="entry name" value="INTERLEUKIN4"/>
</dbReference>
<sequence length="140" mass="15825">MLSQRKVMSMGSQCSWGLGGWMCVCVRTSGWICPVWSLTAPLLCVFIKVSCDKMNVINIFADHKRGNNTEIFCKAATIARETKSCHRDLGGIYYNLLTRFLTALFPFQKPCPVAPGRTTSLKNFLKELDHVLQEEFKSLK</sequence>
<reference evidence="1" key="1">
    <citation type="submission" date="2025-08" db="UniProtKB">
        <authorList>
            <consortium name="Ensembl"/>
        </authorList>
    </citation>
    <scope>IDENTIFICATION</scope>
</reference>
<evidence type="ECO:0000313" key="1">
    <source>
        <dbReference type="Ensembl" id="ENSJHYP00000011341.1"/>
    </source>
</evidence>
<dbReference type="InterPro" id="IPR009079">
    <property type="entry name" value="4_helix_cytokine-like_core"/>
</dbReference>
<dbReference type="InterPro" id="IPR002354">
    <property type="entry name" value="IL-4"/>
</dbReference>
<dbReference type="Gene3D" id="1.20.1250.10">
    <property type="match status" value="1"/>
</dbReference>
<accession>A0A8C5J1A2</accession>
<dbReference type="PANTHER" id="PTHR47401">
    <property type="entry name" value="INTERLEUKIN-4"/>
    <property type="match status" value="1"/>
</dbReference>
<dbReference type="Proteomes" id="UP000694408">
    <property type="component" value="Unplaced"/>
</dbReference>
<evidence type="ECO:0008006" key="3">
    <source>
        <dbReference type="Google" id="ProtNLM"/>
    </source>
</evidence>
<organism evidence="1 2">
    <name type="scientific">Junco hyemalis</name>
    <name type="common">Dark-eyed junco</name>
    <dbReference type="NCBI Taxonomy" id="40217"/>
    <lineage>
        <taxon>Eukaryota</taxon>
        <taxon>Metazoa</taxon>
        <taxon>Chordata</taxon>
        <taxon>Craniata</taxon>
        <taxon>Vertebrata</taxon>
        <taxon>Euteleostomi</taxon>
        <taxon>Archelosauria</taxon>
        <taxon>Archosauria</taxon>
        <taxon>Dinosauria</taxon>
        <taxon>Saurischia</taxon>
        <taxon>Theropoda</taxon>
        <taxon>Coelurosauria</taxon>
        <taxon>Aves</taxon>
        <taxon>Neognathae</taxon>
        <taxon>Neoaves</taxon>
        <taxon>Telluraves</taxon>
        <taxon>Australaves</taxon>
        <taxon>Passeriformes</taxon>
        <taxon>Passerellidae</taxon>
        <taxon>Junco</taxon>
    </lineage>
</organism>
<proteinExistence type="predicted"/>
<reference evidence="1" key="2">
    <citation type="submission" date="2025-09" db="UniProtKB">
        <authorList>
            <consortium name="Ensembl"/>
        </authorList>
    </citation>
    <scope>IDENTIFICATION</scope>
</reference>
<dbReference type="AlphaFoldDB" id="A0A8C5J1A2"/>